<organism evidence="2 3">
    <name type="scientific">Molorchus minor</name>
    <dbReference type="NCBI Taxonomy" id="1323400"/>
    <lineage>
        <taxon>Eukaryota</taxon>
        <taxon>Metazoa</taxon>
        <taxon>Ecdysozoa</taxon>
        <taxon>Arthropoda</taxon>
        <taxon>Hexapoda</taxon>
        <taxon>Insecta</taxon>
        <taxon>Pterygota</taxon>
        <taxon>Neoptera</taxon>
        <taxon>Endopterygota</taxon>
        <taxon>Coleoptera</taxon>
        <taxon>Polyphaga</taxon>
        <taxon>Cucujiformia</taxon>
        <taxon>Chrysomeloidea</taxon>
        <taxon>Cerambycidae</taxon>
        <taxon>Lamiinae</taxon>
        <taxon>Monochamini</taxon>
        <taxon>Molorchus</taxon>
    </lineage>
</organism>
<keyword evidence="3" id="KW-1185">Reference proteome</keyword>
<dbReference type="Pfam" id="PF14291">
    <property type="entry name" value="DUF4371"/>
    <property type="match status" value="1"/>
</dbReference>
<evidence type="ECO:0000259" key="1">
    <source>
        <dbReference type="Pfam" id="PF14291"/>
    </source>
</evidence>
<sequence>MCIESLNDLLEKPFACFSREEQLDIAKRGRYTDMTDLAQKDKGKCRMFSPSWYQRVKWLAGNSVNRKLYCWNCVLFPSGTSRLWNTTGFDDLRNLSQATKKHEESKEHIYSTVKLRILCKSEKQEDRAQIEFETNVLVRRNREYLERLIDLTISLSLLELPFRHDDSEEGPYKIYLILLCTPANLTHQRLRGWVFLTLLKKYDDIVRTKVEQDSSFKGFTKTIQIDLINSIAHVIRQRIIEEVSASNFFSLMVDEATCTPQCKQISVSIRFVKNGTALERFLGLYDVEYSTKADEVASILERELEKFNFKEKLVSQSYDGDVVKPTELYSLQQAIKHLQSPDCQATLVHSYAHDFNALLAQSLKSIQDCKLFFSIITLFGGFFRKVMNMLPNVDTSWLESIPRCVKHVRNNYESILKVLEFITTSENFENDQKTMADAVNLIHHMKDFKFMSLLTMFEDHFSLIDQVFDGIKRKFPETKHYRHEINSLIERLKTRQTDVKFNSLIKEVPITGAPNVLIDMFSLHIQILDNIIHDIEGRCLDIEMIDFFGLLDCVQDKTCPDTALISSVKENYHKFFETTKLKTELDLLYADPSIGGLGEGEAKSVGDVLDFFYAHDIRRLLPELYKLLELVATMPTFAEPLKGKRCALNMVRSEDLLAELQKSNQWYTQVIDYFATLPSTSSIELTYKNSEPTEHLTKMEVITEPELNIKAEIDVSFC</sequence>
<comment type="caution">
    <text evidence="2">The sequence shown here is derived from an EMBL/GenBank/DDBJ whole genome shotgun (WGS) entry which is preliminary data.</text>
</comment>
<name>A0ABQ9K324_9CUCU</name>
<dbReference type="InterPro" id="IPR025398">
    <property type="entry name" value="DUF4371"/>
</dbReference>
<reference evidence="2" key="1">
    <citation type="journal article" date="2023" name="Insect Mol. Biol.">
        <title>Genome sequencing provides insights into the evolution of gene families encoding plant cell wall-degrading enzymes in longhorned beetles.</title>
        <authorList>
            <person name="Shin N.R."/>
            <person name="Okamura Y."/>
            <person name="Kirsch R."/>
            <person name="Pauchet Y."/>
        </authorList>
    </citation>
    <scope>NUCLEOTIDE SEQUENCE</scope>
    <source>
        <strain evidence="2">MMC_N1</strain>
    </source>
</reference>
<evidence type="ECO:0000313" key="2">
    <source>
        <dbReference type="EMBL" id="KAJ8983978.1"/>
    </source>
</evidence>
<dbReference type="PANTHER" id="PTHR45749">
    <property type="match status" value="1"/>
</dbReference>
<evidence type="ECO:0000313" key="3">
    <source>
        <dbReference type="Proteomes" id="UP001162164"/>
    </source>
</evidence>
<proteinExistence type="predicted"/>
<accession>A0ABQ9K324</accession>
<dbReference type="EMBL" id="JAPWTJ010000053">
    <property type="protein sequence ID" value="KAJ8983978.1"/>
    <property type="molecule type" value="Genomic_DNA"/>
</dbReference>
<dbReference type="PANTHER" id="PTHR45749:SF28">
    <property type="entry name" value="ZINC FINGER MYM-TYPE PROTEIN 1-LIKE-RELATED"/>
    <property type="match status" value="1"/>
</dbReference>
<gene>
    <name evidence="2" type="ORF">NQ317_008683</name>
</gene>
<feature type="domain" description="DUF4371" evidence="1">
    <location>
        <begin position="130"/>
        <end position="321"/>
    </location>
</feature>
<protein>
    <recommendedName>
        <fullName evidence="1">DUF4371 domain-containing protein</fullName>
    </recommendedName>
</protein>
<dbReference type="Proteomes" id="UP001162164">
    <property type="component" value="Unassembled WGS sequence"/>
</dbReference>